<keyword evidence="3 5" id="KW-0493">Microtubule</keyword>
<keyword evidence="2 5" id="KW-0963">Cytoplasm</keyword>
<dbReference type="InterPro" id="IPR007259">
    <property type="entry name" value="GCP"/>
</dbReference>
<evidence type="ECO:0000256" key="6">
    <source>
        <dbReference type="SAM" id="MobiDB-lite"/>
    </source>
</evidence>
<feature type="compositionally biased region" description="Low complexity" evidence="6">
    <location>
        <begin position="492"/>
        <end position="506"/>
    </location>
</feature>
<dbReference type="Proteomes" id="UP000018050">
    <property type="component" value="Unassembled WGS sequence"/>
</dbReference>
<dbReference type="PANTHER" id="PTHR19302">
    <property type="entry name" value="GAMMA TUBULIN COMPLEX PROTEIN"/>
    <property type="match status" value="1"/>
</dbReference>
<dbReference type="GO" id="GO:0031122">
    <property type="term" value="P:cytoplasmic microtubule organization"/>
    <property type="evidence" value="ECO:0007669"/>
    <property type="project" value="TreeGrafter"/>
</dbReference>
<reference evidence="8" key="1">
    <citation type="submission" date="2013-10" db="EMBL/GenBank/DDBJ databases">
        <title>Genomic analysis of the causative agents of coccidiosis in chickens.</title>
        <authorList>
            <person name="Reid A.J."/>
            <person name="Blake D."/>
            <person name="Billington K."/>
            <person name="Browne H."/>
            <person name="Dunn M."/>
            <person name="Hung S."/>
            <person name="Kawahara F."/>
            <person name="Miranda-Saavedra D."/>
            <person name="Mourier T."/>
            <person name="Nagra H."/>
            <person name="Otto T.D."/>
            <person name="Rawlings N."/>
            <person name="Sanchez A."/>
            <person name="Sanders M."/>
            <person name="Subramaniam C."/>
            <person name="Tay Y."/>
            <person name="Dear P."/>
            <person name="Doerig C."/>
            <person name="Gruber A."/>
            <person name="Parkinson J."/>
            <person name="Shirley M."/>
            <person name="Wan K.L."/>
            <person name="Berriman M."/>
            <person name="Tomley F."/>
            <person name="Pain A."/>
        </authorList>
    </citation>
    <scope>NUCLEOTIDE SEQUENCE</scope>
    <source>
        <strain evidence="8">Houghton</strain>
    </source>
</reference>
<dbReference type="Gene3D" id="1.20.120.1900">
    <property type="entry name" value="Gamma-tubulin complex, C-terminal domain"/>
    <property type="match status" value="1"/>
</dbReference>
<dbReference type="VEuPathDB" id="ToxoDB:EAH_00010710"/>
<dbReference type="OrthoDB" id="346947at2759"/>
<dbReference type="InterPro" id="IPR042241">
    <property type="entry name" value="GCP_C_sf"/>
</dbReference>
<protein>
    <recommendedName>
        <fullName evidence="5">Spindle pole body component</fullName>
    </recommendedName>
</protein>
<name>U6GJ63_EIMAC</name>
<dbReference type="Pfam" id="PF04130">
    <property type="entry name" value="GCP_C_terminal"/>
    <property type="match status" value="1"/>
</dbReference>
<keyword evidence="9" id="KW-1185">Reference proteome</keyword>
<evidence type="ECO:0000313" key="9">
    <source>
        <dbReference type="Proteomes" id="UP000018050"/>
    </source>
</evidence>
<dbReference type="GO" id="GO:0000922">
    <property type="term" value="C:spindle pole"/>
    <property type="evidence" value="ECO:0007669"/>
    <property type="project" value="InterPro"/>
</dbReference>
<evidence type="ECO:0000256" key="4">
    <source>
        <dbReference type="ARBA" id="ARBA00023212"/>
    </source>
</evidence>
<keyword evidence="4 5" id="KW-0206">Cytoskeleton</keyword>
<feature type="region of interest" description="Disordered" evidence="6">
    <location>
        <begin position="492"/>
        <end position="529"/>
    </location>
</feature>
<dbReference type="GO" id="GO:0007020">
    <property type="term" value="P:microtubule nucleation"/>
    <property type="evidence" value="ECO:0007669"/>
    <property type="project" value="InterPro"/>
</dbReference>
<dbReference type="GO" id="GO:0000278">
    <property type="term" value="P:mitotic cell cycle"/>
    <property type="evidence" value="ECO:0007669"/>
    <property type="project" value="TreeGrafter"/>
</dbReference>
<gene>
    <name evidence="8" type="ORF">EAH_00010710</name>
</gene>
<feature type="domain" description="Gamma tubulin complex component C-terminal" evidence="7">
    <location>
        <begin position="1"/>
        <end position="412"/>
    </location>
</feature>
<dbReference type="GO" id="GO:0051321">
    <property type="term" value="P:meiotic cell cycle"/>
    <property type="evidence" value="ECO:0007669"/>
    <property type="project" value="TreeGrafter"/>
</dbReference>
<evidence type="ECO:0000256" key="5">
    <source>
        <dbReference type="RuleBase" id="RU363050"/>
    </source>
</evidence>
<dbReference type="GO" id="GO:0051011">
    <property type="term" value="F:microtubule minus-end binding"/>
    <property type="evidence" value="ECO:0007669"/>
    <property type="project" value="TreeGrafter"/>
</dbReference>
<sequence length="529" mass="58165">MRRFLLLADGDFTSLLLDAAAQQQQQQQQQHGGSISLQPLILSAIDTAARQCSSGASLFAASPSLAFALTARFPHTSYLQQQSNSSSSSSSNTCSALWRGLVLHLRIEEPLRFFIGDDLLQLCHKMFAFLWKSHLTHRQLHAAWLRGGSLQKQLRQQQRAAAAAAAAADRAAGAAAPERNLVSRATAAAREEILIMQIAQLTHLLNEMLHFSRHWLHFVYEDVLRPKWRTLYKEIPKCRDVDEFLELLWQCIQQQHDGLFLYGEEEAAAAAEAAAAGGRGSISVQLHALIQEIHDTCSSMASRAEFRFAAAAEQQLRGPNEDLPPAEAAASSSSSSGSMIMVEEQRQVFRQQVQQLLLLLDLKQSEVRAAAAAAAQATTSSSSSSSSRSRMHLDHCMALRSLCLRLDFNDFYEHQRQMKAAAAQQRSDNSAARFPSLLLQQQLSAASSSSSSSNGCVTDKRADGFMCTPRLFSSEEAANSFAGGPVFISKLQQQLQQQQQHQQHQQHFSEDLTRPPTACEASGPPSPLT</sequence>
<comment type="similarity">
    <text evidence="1 5">Belongs to the TUBGCP family.</text>
</comment>
<dbReference type="RefSeq" id="XP_013250537.1">
    <property type="nucleotide sequence ID" value="XM_013395083.1"/>
</dbReference>
<dbReference type="GO" id="GO:0051225">
    <property type="term" value="P:spindle assembly"/>
    <property type="evidence" value="ECO:0007669"/>
    <property type="project" value="TreeGrafter"/>
</dbReference>
<dbReference type="GO" id="GO:0005874">
    <property type="term" value="C:microtubule"/>
    <property type="evidence" value="ECO:0007669"/>
    <property type="project" value="UniProtKB-KW"/>
</dbReference>
<evidence type="ECO:0000256" key="1">
    <source>
        <dbReference type="ARBA" id="ARBA00010337"/>
    </source>
</evidence>
<organism evidence="8 9">
    <name type="scientific">Eimeria acervulina</name>
    <name type="common">Coccidian parasite</name>
    <dbReference type="NCBI Taxonomy" id="5801"/>
    <lineage>
        <taxon>Eukaryota</taxon>
        <taxon>Sar</taxon>
        <taxon>Alveolata</taxon>
        <taxon>Apicomplexa</taxon>
        <taxon>Conoidasida</taxon>
        <taxon>Coccidia</taxon>
        <taxon>Eucoccidiorida</taxon>
        <taxon>Eimeriorina</taxon>
        <taxon>Eimeriidae</taxon>
        <taxon>Eimeria</taxon>
    </lineage>
</organism>
<evidence type="ECO:0000256" key="2">
    <source>
        <dbReference type="ARBA" id="ARBA00022490"/>
    </source>
</evidence>
<evidence type="ECO:0000259" key="7">
    <source>
        <dbReference type="Pfam" id="PF04130"/>
    </source>
</evidence>
<proteinExistence type="inferred from homology"/>
<accession>U6GJ63</accession>
<dbReference type="AlphaFoldDB" id="U6GJ63"/>
<reference evidence="8" key="2">
    <citation type="submission" date="2013-10" db="EMBL/GenBank/DDBJ databases">
        <authorList>
            <person name="Aslett M."/>
        </authorList>
    </citation>
    <scope>NUCLEOTIDE SEQUENCE</scope>
    <source>
        <strain evidence="8">Houghton</strain>
    </source>
</reference>
<dbReference type="GO" id="GO:0043015">
    <property type="term" value="F:gamma-tubulin binding"/>
    <property type="evidence" value="ECO:0007669"/>
    <property type="project" value="InterPro"/>
</dbReference>
<evidence type="ECO:0000256" key="3">
    <source>
        <dbReference type="ARBA" id="ARBA00022701"/>
    </source>
</evidence>
<dbReference type="GeneID" id="25269141"/>
<dbReference type="InterPro" id="IPR040457">
    <property type="entry name" value="GCP_C"/>
</dbReference>
<evidence type="ECO:0000313" key="8">
    <source>
        <dbReference type="EMBL" id="CDI79343.1"/>
    </source>
</evidence>
<comment type="subcellular location">
    <subcellularLocation>
        <location evidence="5">Cytoplasm</location>
        <location evidence="5">Cytoskeleton</location>
        <location evidence="5">Microtubule organizing center</location>
    </subcellularLocation>
</comment>
<dbReference type="EMBL" id="HG671006">
    <property type="protein sequence ID" value="CDI79343.1"/>
    <property type="molecule type" value="Genomic_DNA"/>
</dbReference>
<dbReference type="GO" id="GO:0000930">
    <property type="term" value="C:gamma-tubulin complex"/>
    <property type="evidence" value="ECO:0007669"/>
    <property type="project" value="TreeGrafter"/>
</dbReference>